<evidence type="ECO:0000259" key="6">
    <source>
        <dbReference type="Pfam" id="PF01957"/>
    </source>
</evidence>
<evidence type="ECO:0000256" key="2">
    <source>
        <dbReference type="ARBA" id="ARBA00022692"/>
    </source>
</evidence>
<reference evidence="7 8" key="1">
    <citation type="submission" date="2014-09" db="EMBL/GenBank/DDBJ databases">
        <title>Genome sequencing and annotation of Bacillus Okhensis strain Kh10-101T.</title>
        <authorList>
            <person name="Prakash J.S."/>
        </authorList>
    </citation>
    <scope>NUCLEOTIDE SEQUENCE [LARGE SCALE GENOMIC DNA]</scope>
    <source>
        <strain evidence="8">Kh10-101T</strain>
    </source>
</reference>
<dbReference type="InterPro" id="IPR012340">
    <property type="entry name" value="NA-bd_OB-fold"/>
</dbReference>
<evidence type="ECO:0000313" key="8">
    <source>
        <dbReference type="Proteomes" id="UP000030832"/>
    </source>
</evidence>
<name>A0A0B0IKP5_9BACI</name>
<gene>
    <name evidence="7" type="ORF">LQ50_00700</name>
</gene>
<organism evidence="7 8">
    <name type="scientific">Halalkalibacter okhensis</name>
    <dbReference type="NCBI Taxonomy" id="333138"/>
    <lineage>
        <taxon>Bacteria</taxon>
        <taxon>Bacillati</taxon>
        <taxon>Bacillota</taxon>
        <taxon>Bacilli</taxon>
        <taxon>Bacillales</taxon>
        <taxon>Bacillaceae</taxon>
        <taxon>Halalkalibacter</taxon>
    </lineage>
</organism>
<feature type="transmembrane region" description="Helical" evidence="5">
    <location>
        <begin position="100"/>
        <end position="123"/>
    </location>
</feature>
<keyword evidence="4 5" id="KW-0472">Membrane</keyword>
<evidence type="ECO:0000256" key="3">
    <source>
        <dbReference type="ARBA" id="ARBA00022989"/>
    </source>
</evidence>
<feature type="transmembrane region" description="Helical" evidence="5">
    <location>
        <begin position="77"/>
        <end position="94"/>
    </location>
</feature>
<sequence length="216" mass="23466">MEWLDSPSIGFVVVFLGTLFLIGELLVRVKGLFAILGIAIMAMYFSYHITGDVGLWVVILYIVGLALIVIDGKVITDGTVALLGVVLMIIGLAVPAPTFIYGVLVSMGFIIGGFSSALFLKVFPSRNLWAKMTLKDKLTNELGYNSINEQYHQLVGKRGRTISSFRPTGTVEIEGEQYSATSGGSWIEASQDIIVVSVDGTRILIKPLENEENTDS</sequence>
<evidence type="ECO:0000256" key="1">
    <source>
        <dbReference type="ARBA" id="ARBA00004141"/>
    </source>
</evidence>
<feature type="domain" description="NfeD-like C-terminal" evidence="6">
    <location>
        <begin position="152"/>
        <end position="207"/>
    </location>
</feature>
<evidence type="ECO:0000313" key="7">
    <source>
        <dbReference type="EMBL" id="KHF41845.1"/>
    </source>
</evidence>
<dbReference type="Gene3D" id="2.40.50.140">
    <property type="entry name" value="Nucleic acid-binding proteins"/>
    <property type="match status" value="1"/>
</dbReference>
<dbReference type="OrthoDB" id="9806253at2"/>
<evidence type="ECO:0000256" key="5">
    <source>
        <dbReference type="SAM" id="Phobius"/>
    </source>
</evidence>
<keyword evidence="3 5" id="KW-1133">Transmembrane helix</keyword>
<dbReference type="SUPFAM" id="SSF141322">
    <property type="entry name" value="NfeD domain-like"/>
    <property type="match status" value="1"/>
</dbReference>
<accession>A0A0B0IKP5</accession>
<feature type="transmembrane region" description="Helical" evidence="5">
    <location>
        <begin position="6"/>
        <end position="22"/>
    </location>
</feature>
<dbReference type="AlphaFoldDB" id="A0A0B0IKP5"/>
<comment type="subcellular location">
    <subcellularLocation>
        <location evidence="1">Membrane</location>
        <topology evidence="1">Multi-pass membrane protein</topology>
    </subcellularLocation>
</comment>
<proteinExistence type="predicted"/>
<dbReference type="RefSeq" id="WP_034624977.1">
    <property type="nucleotide sequence ID" value="NZ_JRJU01000001.1"/>
</dbReference>
<dbReference type="PANTHER" id="PTHR33507:SF3">
    <property type="entry name" value="INNER MEMBRANE PROTEIN YBBJ"/>
    <property type="match status" value="1"/>
</dbReference>
<protein>
    <recommendedName>
        <fullName evidence="6">NfeD-like C-terminal domain-containing protein</fullName>
    </recommendedName>
</protein>
<dbReference type="GO" id="GO:0005886">
    <property type="term" value="C:plasma membrane"/>
    <property type="evidence" value="ECO:0007669"/>
    <property type="project" value="TreeGrafter"/>
</dbReference>
<dbReference type="Pfam" id="PF01957">
    <property type="entry name" value="NfeD"/>
    <property type="match status" value="1"/>
</dbReference>
<dbReference type="eggNOG" id="COG1030">
    <property type="taxonomic scope" value="Bacteria"/>
</dbReference>
<evidence type="ECO:0000256" key="4">
    <source>
        <dbReference type="ARBA" id="ARBA00023136"/>
    </source>
</evidence>
<keyword evidence="8" id="KW-1185">Reference proteome</keyword>
<dbReference type="Proteomes" id="UP000030832">
    <property type="component" value="Unassembled WGS sequence"/>
</dbReference>
<feature type="transmembrane region" description="Helical" evidence="5">
    <location>
        <begin position="29"/>
        <end position="47"/>
    </location>
</feature>
<dbReference type="STRING" id="333138.LQ50_00700"/>
<dbReference type="InterPro" id="IPR052165">
    <property type="entry name" value="Membrane_assoc_protease"/>
</dbReference>
<dbReference type="PANTHER" id="PTHR33507">
    <property type="entry name" value="INNER MEMBRANE PROTEIN YBBJ"/>
    <property type="match status" value="1"/>
</dbReference>
<keyword evidence="2 5" id="KW-0812">Transmembrane</keyword>
<dbReference type="InterPro" id="IPR002810">
    <property type="entry name" value="NfeD-like_C"/>
</dbReference>
<dbReference type="EMBL" id="JRJU01000001">
    <property type="protein sequence ID" value="KHF41845.1"/>
    <property type="molecule type" value="Genomic_DNA"/>
</dbReference>
<comment type="caution">
    <text evidence="7">The sequence shown here is derived from an EMBL/GenBank/DDBJ whole genome shotgun (WGS) entry which is preliminary data.</text>
</comment>
<feature type="transmembrane region" description="Helical" evidence="5">
    <location>
        <begin position="53"/>
        <end position="70"/>
    </location>
</feature>